<feature type="active site" evidence="7">
    <location>
        <position position="157"/>
    </location>
</feature>
<dbReference type="InterPro" id="IPR002579">
    <property type="entry name" value="Met_Sox_Rdtase_MsrB_dom"/>
</dbReference>
<dbReference type="GO" id="GO:0008113">
    <property type="term" value="F:peptide-methionine (S)-S-oxide reductase activity"/>
    <property type="evidence" value="ECO:0007669"/>
    <property type="project" value="UniProtKB-UniRule"/>
</dbReference>
<dbReference type="EC" id="1.8.4.11" evidence="7"/>
<dbReference type="Pfam" id="PF01625">
    <property type="entry name" value="PMSR"/>
    <property type="match status" value="1"/>
</dbReference>
<dbReference type="RefSeq" id="WP_152308331.1">
    <property type="nucleotide sequence ID" value="NZ_CP043617.1"/>
</dbReference>
<sequence>MRFFILFILIFTTMQAIDLKPYQKKADSLSELEYNVIVNKATEHPYTGIYLDNKKHGIYKCKLCGTPLYKSDDKFNSNCGWPSFDDEIEGAVKRIPDADGRRVEIVCATCGAHLGHVFEGEGFTRKNTRHCVNSVSIEFEEKKADENIAKAYFAGGCFWGVEYYMQQIDGVKEVISGFMGGHVKNPSYYEVVRSDTGHLETVEVIYDKTKVSYKQLAKTFFEIHDPTQANGQGPDIGAQYLSAIFVNNTHEREIVNELIKELKSNGYDVVTKVIDAKEFYEADESHQNYYNKKGSLPYCHGYVKRF</sequence>
<keyword evidence="2" id="KW-0511">Multifunctional enzyme</keyword>
<keyword evidence="1 7" id="KW-0560">Oxidoreductase</keyword>
<dbReference type="NCBIfam" id="TIGR00357">
    <property type="entry name" value="peptide-methionine (R)-S-oxide reductase MsrB"/>
    <property type="match status" value="1"/>
</dbReference>
<evidence type="ECO:0000313" key="9">
    <source>
        <dbReference type="EMBL" id="QFR50383.1"/>
    </source>
</evidence>
<evidence type="ECO:0000256" key="6">
    <source>
        <dbReference type="ARBA" id="ARBA00048782"/>
    </source>
</evidence>
<evidence type="ECO:0000256" key="3">
    <source>
        <dbReference type="ARBA" id="ARBA00024679"/>
    </source>
</evidence>
<comment type="catalytic activity">
    <reaction evidence="6 7">
        <text>[thioredoxin]-disulfide + L-methionine + H2O = L-methionine (S)-S-oxide + [thioredoxin]-dithiol</text>
        <dbReference type="Rhea" id="RHEA:19993"/>
        <dbReference type="Rhea" id="RHEA-COMP:10698"/>
        <dbReference type="Rhea" id="RHEA-COMP:10700"/>
        <dbReference type="ChEBI" id="CHEBI:15377"/>
        <dbReference type="ChEBI" id="CHEBI:29950"/>
        <dbReference type="ChEBI" id="CHEBI:50058"/>
        <dbReference type="ChEBI" id="CHEBI:57844"/>
        <dbReference type="ChEBI" id="CHEBI:58772"/>
        <dbReference type="EC" id="1.8.4.11"/>
    </reaction>
</comment>
<comment type="similarity">
    <text evidence="7">Belongs to the MsrA Met sulfoxide reductase family.</text>
</comment>
<proteinExistence type="inferred from homology"/>
<keyword evidence="10" id="KW-1185">Reference proteome</keyword>
<dbReference type="NCBIfam" id="NF004042">
    <property type="entry name" value="PRK05550.1"/>
    <property type="match status" value="1"/>
</dbReference>
<gene>
    <name evidence="7" type="primary">msrA</name>
    <name evidence="9" type="ORF">FJR48_11855</name>
</gene>
<dbReference type="SUPFAM" id="SSF55068">
    <property type="entry name" value="Peptide methionine sulfoxide reductase"/>
    <property type="match status" value="1"/>
</dbReference>
<dbReference type="NCBIfam" id="TIGR00401">
    <property type="entry name" value="msrA"/>
    <property type="match status" value="1"/>
</dbReference>
<comment type="function">
    <text evidence="3 7">Has an important function as a repair enzyme for proteins that have been inactivated by oxidation. Catalyzes the reversible oxidation-reduction of methionine sulfoxide in proteins to methionine.</text>
</comment>
<evidence type="ECO:0000256" key="1">
    <source>
        <dbReference type="ARBA" id="ARBA00023002"/>
    </source>
</evidence>
<dbReference type="HAMAP" id="MF_01401">
    <property type="entry name" value="MsrA"/>
    <property type="match status" value="1"/>
</dbReference>
<evidence type="ECO:0000256" key="4">
    <source>
        <dbReference type="ARBA" id="ARBA00047806"/>
    </source>
</evidence>
<evidence type="ECO:0000256" key="2">
    <source>
        <dbReference type="ARBA" id="ARBA00023268"/>
    </source>
</evidence>
<dbReference type="GO" id="GO:0033744">
    <property type="term" value="F:L-methionine:thioredoxin-disulfide S-oxidoreductase activity"/>
    <property type="evidence" value="ECO:0007669"/>
    <property type="project" value="RHEA"/>
</dbReference>
<dbReference type="KEGG" id="sulg:FJR48_11855"/>
<evidence type="ECO:0000256" key="7">
    <source>
        <dbReference type="HAMAP-Rule" id="MF_01401"/>
    </source>
</evidence>
<dbReference type="PROSITE" id="PS51790">
    <property type="entry name" value="MSRB"/>
    <property type="match status" value="1"/>
</dbReference>
<dbReference type="Pfam" id="PF01641">
    <property type="entry name" value="SelR"/>
    <property type="match status" value="1"/>
</dbReference>
<dbReference type="Proteomes" id="UP000326944">
    <property type="component" value="Chromosome"/>
</dbReference>
<evidence type="ECO:0000259" key="8">
    <source>
        <dbReference type="PROSITE" id="PS51790"/>
    </source>
</evidence>
<organism evidence="9 10">
    <name type="scientific">Sulfurimonas lithotrophica</name>
    <dbReference type="NCBI Taxonomy" id="2590022"/>
    <lineage>
        <taxon>Bacteria</taxon>
        <taxon>Pseudomonadati</taxon>
        <taxon>Campylobacterota</taxon>
        <taxon>Epsilonproteobacteria</taxon>
        <taxon>Campylobacterales</taxon>
        <taxon>Sulfurimonadaceae</taxon>
        <taxon>Sulfurimonas</taxon>
    </lineage>
</organism>
<dbReference type="AlphaFoldDB" id="A0A5P8P3P4"/>
<evidence type="ECO:0000256" key="5">
    <source>
        <dbReference type="ARBA" id="ARBA00048488"/>
    </source>
</evidence>
<dbReference type="EMBL" id="CP043617">
    <property type="protein sequence ID" value="QFR50383.1"/>
    <property type="molecule type" value="Genomic_DNA"/>
</dbReference>
<comment type="catalytic activity">
    <reaction evidence="5">
        <text>L-methionyl-[protein] + [thioredoxin]-disulfide + H2O = L-methionyl-(R)-S-oxide-[protein] + [thioredoxin]-dithiol</text>
        <dbReference type="Rhea" id="RHEA:24164"/>
        <dbReference type="Rhea" id="RHEA-COMP:10698"/>
        <dbReference type="Rhea" id="RHEA-COMP:10700"/>
        <dbReference type="Rhea" id="RHEA-COMP:12313"/>
        <dbReference type="Rhea" id="RHEA-COMP:12314"/>
        <dbReference type="ChEBI" id="CHEBI:15377"/>
        <dbReference type="ChEBI" id="CHEBI:16044"/>
        <dbReference type="ChEBI" id="CHEBI:29950"/>
        <dbReference type="ChEBI" id="CHEBI:45764"/>
        <dbReference type="ChEBI" id="CHEBI:50058"/>
        <dbReference type="EC" id="1.8.4.12"/>
    </reaction>
</comment>
<dbReference type="PANTHER" id="PTHR43774:SF1">
    <property type="entry name" value="PEPTIDE METHIONINE SULFOXIDE REDUCTASE MSRA 2"/>
    <property type="match status" value="1"/>
</dbReference>
<dbReference type="InterPro" id="IPR036509">
    <property type="entry name" value="Met_Sox_Rdtase_MsrA_sf"/>
</dbReference>
<dbReference type="InterPro" id="IPR011057">
    <property type="entry name" value="Mss4-like_sf"/>
</dbReference>
<dbReference type="NCBIfam" id="NF004036">
    <property type="entry name" value="PRK05508.1"/>
    <property type="match status" value="1"/>
</dbReference>
<reference evidence="9 10" key="1">
    <citation type="submission" date="2019-09" db="EMBL/GenBank/DDBJ databases">
        <title>Sulfurimonas gotlandica sp. nov., a chemoautotrophic and psychrotolerant epsilonproteobacterium isolated from a pelagic redoxcline, and an emended description of the genus Sulfurimonas.</title>
        <authorList>
            <person name="Wang S."/>
            <person name="Jiang L."/>
            <person name="Shao S."/>
        </authorList>
    </citation>
    <scope>NUCLEOTIDE SEQUENCE [LARGE SCALE GENOMIC DNA]</scope>
    <source>
        <strain evidence="9 10">GYSZ_1</strain>
    </source>
</reference>
<comment type="catalytic activity">
    <reaction evidence="4 7">
        <text>L-methionyl-[protein] + [thioredoxin]-disulfide + H2O = L-methionyl-(S)-S-oxide-[protein] + [thioredoxin]-dithiol</text>
        <dbReference type="Rhea" id="RHEA:14217"/>
        <dbReference type="Rhea" id="RHEA-COMP:10698"/>
        <dbReference type="Rhea" id="RHEA-COMP:10700"/>
        <dbReference type="Rhea" id="RHEA-COMP:12313"/>
        <dbReference type="Rhea" id="RHEA-COMP:12315"/>
        <dbReference type="ChEBI" id="CHEBI:15377"/>
        <dbReference type="ChEBI" id="CHEBI:16044"/>
        <dbReference type="ChEBI" id="CHEBI:29950"/>
        <dbReference type="ChEBI" id="CHEBI:44120"/>
        <dbReference type="ChEBI" id="CHEBI:50058"/>
        <dbReference type="EC" id="1.8.4.11"/>
    </reaction>
</comment>
<dbReference type="GO" id="GO:0033743">
    <property type="term" value="F:peptide-methionine (R)-S-oxide reductase activity"/>
    <property type="evidence" value="ECO:0007669"/>
    <property type="project" value="UniProtKB-EC"/>
</dbReference>
<dbReference type="PANTHER" id="PTHR43774">
    <property type="entry name" value="PEPTIDE METHIONINE SULFOXIDE REDUCTASE"/>
    <property type="match status" value="1"/>
</dbReference>
<protein>
    <recommendedName>
        <fullName evidence="7">Peptide methionine sulfoxide reductase MsrA</fullName>
        <shortName evidence="7">Protein-methionine-S-oxide reductase</shortName>
        <ecNumber evidence="7">1.8.4.11</ecNumber>
    </recommendedName>
    <alternativeName>
        <fullName evidence="7">Peptide-methionine (S)-S-oxide reductase</fullName>
        <shortName evidence="7">Peptide Met(O) reductase</shortName>
    </alternativeName>
</protein>
<dbReference type="SUPFAM" id="SSF51316">
    <property type="entry name" value="Mss4-like"/>
    <property type="match status" value="1"/>
</dbReference>
<name>A0A5P8P3P4_9BACT</name>
<feature type="domain" description="MsrB" evidence="8">
    <location>
        <begin position="22"/>
        <end position="142"/>
    </location>
</feature>
<dbReference type="Gene3D" id="2.170.150.20">
    <property type="entry name" value="Peptide methionine sulfoxide reductase"/>
    <property type="match status" value="1"/>
</dbReference>
<evidence type="ECO:0000313" key="10">
    <source>
        <dbReference type="Proteomes" id="UP000326944"/>
    </source>
</evidence>
<dbReference type="InterPro" id="IPR002569">
    <property type="entry name" value="Met_Sox_Rdtase_MsrA_dom"/>
</dbReference>
<dbReference type="OrthoDB" id="4174719at2"/>
<dbReference type="Gene3D" id="3.30.1060.10">
    <property type="entry name" value="Peptide methionine sulphoxide reductase MsrA"/>
    <property type="match status" value="1"/>
</dbReference>
<accession>A0A5P8P3P4</accession>